<proteinExistence type="inferred from homology"/>
<dbReference type="EMBL" id="FNOM01000008">
    <property type="protein sequence ID" value="SDX43998.1"/>
    <property type="molecule type" value="Genomic_DNA"/>
</dbReference>
<dbReference type="Gene3D" id="3.40.367.20">
    <property type="match status" value="1"/>
</dbReference>
<dbReference type="GO" id="GO:0004340">
    <property type="term" value="F:glucokinase activity"/>
    <property type="evidence" value="ECO:0007669"/>
    <property type="project" value="InterPro"/>
</dbReference>
<keyword evidence="1" id="KW-0808">Transferase</keyword>
<comment type="similarity">
    <text evidence="3">Belongs to the bacterial glucokinase family.</text>
</comment>
<dbReference type="Pfam" id="PF02685">
    <property type="entry name" value="Glucokinase"/>
    <property type="match status" value="1"/>
</dbReference>
<dbReference type="STRING" id="564137.SAMN04488238_108138"/>
<dbReference type="AlphaFoldDB" id="A0A1H3BQK7"/>
<dbReference type="PANTHER" id="PTHR47690">
    <property type="entry name" value="GLUCOKINASE"/>
    <property type="match status" value="1"/>
</dbReference>
<accession>A0A1H3BQK7</accession>
<reference evidence="4 5" key="1">
    <citation type="submission" date="2016-10" db="EMBL/GenBank/DDBJ databases">
        <authorList>
            <person name="de Groot N.N."/>
        </authorList>
    </citation>
    <scope>NUCLEOTIDE SEQUENCE [LARGE SCALE GENOMIC DNA]</scope>
    <source>
        <strain evidence="4 5">CGMCC 1.8894</strain>
    </source>
</reference>
<dbReference type="GO" id="GO:0005536">
    <property type="term" value="F:D-glucose binding"/>
    <property type="evidence" value="ECO:0007669"/>
    <property type="project" value="InterPro"/>
</dbReference>
<evidence type="ECO:0000256" key="2">
    <source>
        <dbReference type="ARBA" id="ARBA00022777"/>
    </source>
</evidence>
<sequence>MSPSAPSNPMTPNLVADVGGTNTRVALADGAVLRGGSIRRFANTEHPSLEAVLSTYLAQTGGTRVAGTCVAIAGPVSPSIGRLTNLDWAITPGALCEATGAGRALLLNDLQAQGHALDQVPDSHRRSVLPGTGSAPAKGATRLVIGLGTGFNAAPVYQGAAGVLVPAAEAGHTLMPQRDDRDVALARWLEASLGFASVEDVLSGRGWARLYHWHALVAGSVAEDAAQKPVGDIMAELAAGDPLAEAAARHFVSLFGRVAGALTLNSLPYGGVGLIGGVARAFAPYLDRFGFGAAFLDHGRFSTFLQDFPVFMVEDDYAALMGCAAHLHSQKHT</sequence>
<dbReference type="InterPro" id="IPR003836">
    <property type="entry name" value="Glucokinase"/>
</dbReference>
<evidence type="ECO:0000313" key="5">
    <source>
        <dbReference type="Proteomes" id="UP000198539"/>
    </source>
</evidence>
<dbReference type="InterPro" id="IPR050201">
    <property type="entry name" value="Bacterial_glucokinase"/>
</dbReference>
<dbReference type="Gene3D" id="3.30.420.40">
    <property type="match status" value="1"/>
</dbReference>
<dbReference type="PANTHER" id="PTHR47690:SF1">
    <property type="entry name" value="GLUCOKINASE"/>
    <property type="match status" value="1"/>
</dbReference>
<dbReference type="GO" id="GO:0005524">
    <property type="term" value="F:ATP binding"/>
    <property type="evidence" value="ECO:0007669"/>
    <property type="project" value="InterPro"/>
</dbReference>
<evidence type="ECO:0000256" key="1">
    <source>
        <dbReference type="ARBA" id="ARBA00022679"/>
    </source>
</evidence>
<dbReference type="Proteomes" id="UP000198539">
    <property type="component" value="Unassembled WGS sequence"/>
</dbReference>
<dbReference type="GO" id="GO:0006096">
    <property type="term" value="P:glycolytic process"/>
    <property type="evidence" value="ECO:0007669"/>
    <property type="project" value="InterPro"/>
</dbReference>
<dbReference type="InterPro" id="IPR043129">
    <property type="entry name" value="ATPase_NBD"/>
</dbReference>
<dbReference type="RefSeq" id="WP_223814312.1">
    <property type="nucleotide sequence ID" value="NZ_CP061498.1"/>
</dbReference>
<dbReference type="GO" id="GO:0005829">
    <property type="term" value="C:cytosol"/>
    <property type="evidence" value="ECO:0007669"/>
    <property type="project" value="TreeGrafter"/>
</dbReference>
<dbReference type="CDD" id="cd24008">
    <property type="entry name" value="ASKHA_NBD_GLK"/>
    <property type="match status" value="1"/>
</dbReference>
<evidence type="ECO:0000313" key="4">
    <source>
        <dbReference type="EMBL" id="SDX43998.1"/>
    </source>
</evidence>
<keyword evidence="2 4" id="KW-0418">Kinase</keyword>
<protein>
    <submittedName>
        <fullName evidence="4">Glucokinase</fullName>
    </submittedName>
</protein>
<keyword evidence="5" id="KW-1185">Reference proteome</keyword>
<evidence type="ECO:0000256" key="3">
    <source>
        <dbReference type="RuleBase" id="RU004046"/>
    </source>
</evidence>
<dbReference type="SUPFAM" id="SSF53067">
    <property type="entry name" value="Actin-like ATPase domain"/>
    <property type="match status" value="1"/>
</dbReference>
<organism evidence="4 5">
    <name type="scientific">Roseicitreum antarcticum</name>
    <dbReference type="NCBI Taxonomy" id="564137"/>
    <lineage>
        <taxon>Bacteria</taxon>
        <taxon>Pseudomonadati</taxon>
        <taxon>Pseudomonadota</taxon>
        <taxon>Alphaproteobacteria</taxon>
        <taxon>Rhodobacterales</taxon>
        <taxon>Paracoccaceae</taxon>
        <taxon>Roseicitreum</taxon>
    </lineage>
</organism>
<name>A0A1H3BQK7_9RHOB</name>
<gene>
    <name evidence="4" type="ORF">SAMN04488238_108138</name>
</gene>